<name>A0A8S4R2W9_9NEOP</name>
<evidence type="ECO:0000313" key="1">
    <source>
        <dbReference type="EMBL" id="CAH2229139.1"/>
    </source>
</evidence>
<dbReference type="Proteomes" id="UP000838756">
    <property type="component" value="Unassembled WGS sequence"/>
</dbReference>
<keyword evidence="2" id="KW-1185">Reference proteome</keyword>
<evidence type="ECO:0000313" key="2">
    <source>
        <dbReference type="Proteomes" id="UP000838756"/>
    </source>
</evidence>
<comment type="caution">
    <text evidence="1">The sequence shown here is derived from an EMBL/GenBank/DDBJ whole genome shotgun (WGS) entry which is preliminary data.</text>
</comment>
<sequence length="160" mass="17815">MLLIAGTTIALVAGNFQLLSPEADDLYQIFTKRIGRKCSQRRSEVVVGKTTLIKASLWRIGLRRVVQAEHCAARSAPTNTSDNTSLRDSSYWRALHCAQSYLCGNLPSLPTFYWAAPVCLQAQQQSEGVTSPMSRRELYSNHFIVARNQDSVLVSITLKL</sequence>
<proteinExistence type="predicted"/>
<dbReference type="AlphaFoldDB" id="A0A8S4R2W9"/>
<reference evidence="1" key="1">
    <citation type="submission" date="2022-03" db="EMBL/GenBank/DDBJ databases">
        <authorList>
            <person name="Lindestad O."/>
        </authorList>
    </citation>
    <scope>NUCLEOTIDE SEQUENCE</scope>
</reference>
<gene>
    <name evidence="1" type="primary">jg20752</name>
    <name evidence="1" type="ORF">PAEG_LOCUS8625</name>
</gene>
<accession>A0A8S4R2W9</accession>
<dbReference type="EMBL" id="CAKXAJ010024689">
    <property type="protein sequence ID" value="CAH2229139.1"/>
    <property type="molecule type" value="Genomic_DNA"/>
</dbReference>
<organism evidence="1 2">
    <name type="scientific">Pararge aegeria aegeria</name>
    <dbReference type="NCBI Taxonomy" id="348720"/>
    <lineage>
        <taxon>Eukaryota</taxon>
        <taxon>Metazoa</taxon>
        <taxon>Ecdysozoa</taxon>
        <taxon>Arthropoda</taxon>
        <taxon>Hexapoda</taxon>
        <taxon>Insecta</taxon>
        <taxon>Pterygota</taxon>
        <taxon>Neoptera</taxon>
        <taxon>Endopterygota</taxon>
        <taxon>Lepidoptera</taxon>
        <taxon>Glossata</taxon>
        <taxon>Ditrysia</taxon>
        <taxon>Papilionoidea</taxon>
        <taxon>Nymphalidae</taxon>
        <taxon>Satyrinae</taxon>
        <taxon>Satyrini</taxon>
        <taxon>Parargina</taxon>
        <taxon>Pararge</taxon>
    </lineage>
</organism>
<protein>
    <submittedName>
        <fullName evidence="1">Jg20752 protein</fullName>
    </submittedName>
</protein>